<dbReference type="InterPro" id="IPR011990">
    <property type="entry name" value="TPR-like_helical_dom_sf"/>
</dbReference>
<dbReference type="EMBL" id="MEAU01000068">
    <property type="protein sequence ID" value="OJA38360.1"/>
    <property type="molecule type" value="Genomic_DNA"/>
</dbReference>
<sequence length="108" mass="11616">MSDATFTAARALLQPFLIFLHQAVMAKEKGQPEAQSIWLQAVTHLHDISNDSVGALTLMLIQQQQDANAITLADVIARLRPDDAAANFQSGYVLEMANRHGDASAGDG</sequence>
<accession>A0ABD6PUS2</accession>
<dbReference type="RefSeq" id="WP_060214636.1">
    <property type="nucleotide sequence ID" value="NZ_LPDM01000026.1"/>
</dbReference>
<reference evidence="2" key="1">
    <citation type="submission" date="2016-08" db="EMBL/GenBank/DDBJ databases">
        <title>Population biology and virulence potential of Burkholderia ubonensis.</title>
        <authorList>
            <person name="Price E.P."/>
            <person name="Currie B.J."/>
            <person name="Wagner D.M."/>
        </authorList>
    </citation>
    <scope>NUCLEOTIDE SEQUENCE [LARGE SCALE GENOMIC DNA]</scope>
    <source>
        <strain evidence="2">MSMB0103</strain>
    </source>
</reference>
<dbReference type="SUPFAM" id="SSF48452">
    <property type="entry name" value="TPR-like"/>
    <property type="match status" value="1"/>
</dbReference>
<dbReference type="Proteomes" id="UP000183667">
    <property type="component" value="Unassembled WGS sequence"/>
</dbReference>
<dbReference type="AlphaFoldDB" id="A0ABD6PUS2"/>
<proteinExistence type="predicted"/>
<evidence type="ECO:0000313" key="2">
    <source>
        <dbReference type="Proteomes" id="UP000183667"/>
    </source>
</evidence>
<protein>
    <submittedName>
        <fullName evidence="1">Uncharacterized protein</fullName>
    </submittedName>
</protein>
<organism evidence="1 2">
    <name type="scientific">Burkholderia ubonensis</name>
    <dbReference type="NCBI Taxonomy" id="101571"/>
    <lineage>
        <taxon>Bacteria</taxon>
        <taxon>Pseudomonadati</taxon>
        <taxon>Pseudomonadota</taxon>
        <taxon>Betaproteobacteria</taxon>
        <taxon>Burkholderiales</taxon>
        <taxon>Burkholderiaceae</taxon>
        <taxon>Burkholderia</taxon>
        <taxon>Burkholderia cepacia complex</taxon>
    </lineage>
</organism>
<name>A0ABD6PUS2_9BURK</name>
<dbReference type="Gene3D" id="1.25.40.10">
    <property type="entry name" value="Tetratricopeptide repeat domain"/>
    <property type="match status" value="1"/>
</dbReference>
<evidence type="ECO:0000313" key="1">
    <source>
        <dbReference type="EMBL" id="OJA38360.1"/>
    </source>
</evidence>
<comment type="caution">
    <text evidence="1">The sequence shown here is derived from an EMBL/GenBank/DDBJ whole genome shotgun (WGS) entry which is preliminary data.</text>
</comment>
<gene>
    <name evidence="1" type="ORF">BGV66_30855</name>
</gene>